<gene>
    <name evidence="14" type="ORF">SAMN02745225_02145</name>
</gene>
<evidence type="ECO:0000313" key="14">
    <source>
        <dbReference type="EMBL" id="SHE97295.1"/>
    </source>
</evidence>
<keyword evidence="5 10" id="KW-0547">Nucleotide-binding</keyword>
<dbReference type="InterPro" id="IPR005543">
    <property type="entry name" value="PASTA_dom"/>
</dbReference>
<dbReference type="CDD" id="cd14014">
    <property type="entry name" value="STKc_PknB_like"/>
    <property type="match status" value="1"/>
</dbReference>
<keyword evidence="15" id="KW-1185">Reference proteome</keyword>
<evidence type="ECO:0000256" key="11">
    <source>
        <dbReference type="SAM" id="Phobius"/>
    </source>
</evidence>
<sequence length="664" mass="69792">MLGGRYKLLASIGHGASGDVYLAVDSNLSRAVAIKLLHSQLASDRVFLQRFRAEAKAAAALSNPSIMSVYDWGESLTGPYLVVELLSGGSLREHLSSGFKPSPSQVVQIALQCVSGLRYAHKYSYIHRDLKPANLIFDEGGHIKIADFGLARTLAEPSWSEPKGVLLGTAKYASPEQANGETALKQSDIYSLGLILYEMVAGTLPFDGKDTFEILRARLKGDVEPPDGSGVLEPILRRSLRRDPMERYDAEELLAELLVLSRSLEPAEPIVPLHREEYKALRERGTPISPVIDIDDGDTQLAGSVGFPSRDLKGEVPTVYDGELDVSTTTFALGSDSISTMTVVDGSIDVAGDLSSSGIKEQARRSKGRSLRGWRGLVMWIVVTVFLSAATFAAASLYQSATSATVPSVMGLTPPQATSAIAKVGLKALVSGKAYSPTVPIGLVLSEFPKPGSKISKNVEVDLTLSAGPAPVPVPGVVGATQATAEQEITADHLHFIVQSAYSSTVKSGDVISTTPAPQRLAPYGSNVTLVVSKGPAPVAVPNVVGESQQAATSALTADQLSISSTTAYSNTVPTGEIISQGVAPGAMVLPGTTVPVVVSLGPQYVTVPNVLDDTLSQAQQALQGAGLQVGNVYGPKNAKVVIFTNPTLGTQVLYGSSVDLYMA</sequence>
<keyword evidence="4" id="KW-0677">Repeat</keyword>
<keyword evidence="7 10" id="KW-0067">ATP-binding</keyword>
<dbReference type="Pfam" id="PF03793">
    <property type="entry name" value="PASTA"/>
    <property type="match status" value="4"/>
</dbReference>
<dbReference type="Gene3D" id="3.30.10.20">
    <property type="match status" value="4"/>
</dbReference>
<accession>A0A1M4XV51</accession>
<evidence type="ECO:0000256" key="4">
    <source>
        <dbReference type="ARBA" id="ARBA00022737"/>
    </source>
</evidence>
<dbReference type="STRING" id="1121881.SAMN02745225_02145"/>
<keyword evidence="11" id="KW-0472">Membrane</keyword>
<reference evidence="15" key="1">
    <citation type="submission" date="2016-11" db="EMBL/GenBank/DDBJ databases">
        <authorList>
            <person name="Varghese N."/>
            <person name="Submissions S."/>
        </authorList>
    </citation>
    <scope>NUCLEOTIDE SEQUENCE [LARGE SCALE GENOMIC DNA]</scope>
    <source>
        <strain evidence="15">DSM 19514</strain>
    </source>
</reference>
<dbReference type="PROSITE" id="PS51178">
    <property type="entry name" value="PASTA"/>
    <property type="match status" value="4"/>
</dbReference>
<dbReference type="Proteomes" id="UP000184295">
    <property type="component" value="Unassembled WGS sequence"/>
</dbReference>
<dbReference type="GO" id="GO:0004674">
    <property type="term" value="F:protein serine/threonine kinase activity"/>
    <property type="evidence" value="ECO:0007669"/>
    <property type="project" value="UniProtKB-KW"/>
</dbReference>
<name>A0A1M4XV51_9ACTN</name>
<comment type="catalytic activity">
    <reaction evidence="8">
        <text>L-threonyl-[protein] + ATP = O-phospho-L-threonyl-[protein] + ADP + H(+)</text>
        <dbReference type="Rhea" id="RHEA:46608"/>
        <dbReference type="Rhea" id="RHEA-COMP:11060"/>
        <dbReference type="Rhea" id="RHEA-COMP:11605"/>
        <dbReference type="ChEBI" id="CHEBI:15378"/>
        <dbReference type="ChEBI" id="CHEBI:30013"/>
        <dbReference type="ChEBI" id="CHEBI:30616"/>
        <dbReference type="ChEBI" id="CHEBI:61977"/>
        <dbReference type="ChEBI" id="CHEBI:456216"/>
        <dbReference type="EC" id="2.7.11.1"/>
    </reaction>
</comment>
<comment type="catalytic activity">
    <reaction evidence="9">
        <text>L-seryl-[protein] + ATP = O-phospho-L-seryl-[protein] + ADP + H(+)</text>
        <dbReference type="Rhea" id="RHEA:17989"/>
        <dbReference type="Rhea" id="RHEA-COMP:9863"/>
        <dbReference type="Rhea" id="RHEA-COMP:11604"/>
        <dbReference type="ChEBI" id="CHEBI:15378"/>
        <dbReference type="ChEBI" id="CHEBI:29999"/>
        <dbReference type="ChEBI" id="CHEBI:30616"/>
        <dbReference type="ChEBI" id="CHEBI:83421"/>
        <dbReference type="ChEBI" id="CHEBI:456216"/>
        <dbReference type="EC" id="2.7.11.1"/>
    </reaction>
</comment>
<dbReference type="Gene3D" id="1.10.510.10">
    <property type="entry name" value="Transferase(Phosphotransferase) domain 1"/>
    <property type="match status" value="1"/>
</dbReference>
<feature type="domain" description="PASTA" evidence="13">
    <location>
        <begin position="602"/>
        <end position="664"/>
    </location>
</feature>
<dbReference type="InterPro" id="IPR011009">
    <property type="entry name" value="Kinase-like_dom_sf"/>
</dbReference>
<evidence type="ECO:0000256" key="2">
    <source>
        <dbReference type="ARBA" id="ARBA00022527"/>
    </source>
</evidence>
<feature type="binding site" evidence="10">
    <location>
        <position position="35"/>
    </location>
    <ligand>
        <name>ATP</name>
        <dbReference type="ChEBI" id="CHEBI:30616"/>
    </ligand>
</feature>
<dbReference type="PROSITE" id="PS50011">
    <property type="entry name" value="PROTEIN_KINASE_DOM"/>
    <property type="match status" value="1"/>
</dbReference>
<dbReference type="PROSITE" id="PS00107">
    <property type="entry name" value="PROTEIN_KINASE_ATP"/>
    <property type="match status" value="1"/>
</dbReference>
<keyword evidence="6 14" id="KW-0418">Kinase</keyword>
<dbReference type="GO" id="GO:0005524">
    <property type="term" value="F:ATP binding"/>
    <property type="evidence" value="ECO:0007669"/>
    <property type="project" value="UniProtKB-UniRule"/>
</dbReference>
<dbReference type="PANTHER" id="PTHR43289">
    <property type="entry name" value="MITOGEN-ACTIVATED PROTEIN KINASE KINASE KINASE 20-RELATED"/>
    <property type="match status" value="1"/>
</dbReference>
<evidence type="ECO:0000256" key="5">
    <source>
        <dbReference type="ARBA" id="ARBA00022741"/>
    </source>
</evidence>
<dbReference type="InterPro" id="IPR008271">
    <property type="entry name" value="Ser/Thr_kinase_AS"/>
</dbReference>
<feature type="transmembrane region" description="Helical" evidence="11">
    <location>
        <begin position="377"/>
        <end position="398"/>
    </location>
</feature>
<evidence type="ECO:0000259" key="12">
    <source>
        <dbReference type="PROSITE" id="PS50011"/>
    </source>
</evidence>
<dbReference type="InterPro" id="IPR017441">
    <property type="entry name" value="Protein_kinase_ATP_BS"/>
</dbReference>
<feature type="domain" description="PASTA" evidence="13">
    <location>
        <begin position="400"/>
        <end position="467"/>
    </location>
</feature>
<dbReference type="RefSeq" id="WP_072792334.1">
    <property type="nucleotide sequence ID" value="NZ_FQUL01000046.1"/>
</dbReference>
<dbReference type="OrthoDB" id="9762169at2"/>
<evidence type="ECO:0000256" key="6">
    <source>
        <dbReference type="ARBA" id="ARBA00022777"/>
    </source>
</evidence>
<dbReference type="Gene3D" id="3.30.200.20">
    <property type="entry name" value="Phosphorylase Kinase, domain 1"/>
    <property type="match status" value="1"/>
</dbReference>
<organism evidence="14 15">
    <name type="scientific">Ferrithrix thermotolerans DSM 19514</name>
    <dbReference type="NCBI Taxonomy" id="1121881"/>
    <lineage>
        <taxon>Bacteria</taxon>
        <taxon>Bacillati</taxon>
        <taxon>Actinomycetota</taxon>
        <taxon>Acidimicrobiia</taxon>
        <taxon>Acidimicrobiales</taxon>
        <taxon>Acidimicrobiaceae</taxon>
        <taxon>Ferrithrix</taxon>
    </lineage>
</organism>
<evidence type="ECO:0000259" key="13">
    <source>
        <dbReference type="PROSITE" id="PS51178"/>
    </source>
</evidence>
<dbReference type="SMART" id="SM00220">
    <property type="entry name" value="S_TKc"/>
    <property type="match status" value="1"/>
</dbReference>
<evidence type="ECO:0000256" key="9">
    <source>
        <dbReference type="ARBA" id="ARBA00048679"/>
    </source>
</evidence>
<keyword evidence="2 14" id="KW-0723">Serine/threonine-protein kinase</keyword>
<feature type="domain" description="PASTA" evidence="13">
    <location>
        <begin position="535"/>
        <end position="601"/>
    </location>
</feature>
<dbReference type="PANTHER" id="PTHR43289:SF6">
    <property type="entry name" value="SERINE_THREONINE-PROTEIN KINASE NEKL-3"/>
    <property type="match status" value="1"/>
</dbReference>
<evidence type="ECO:0000256" key="10">
    <source>
        <dbReference type="PROSITE-ProRule" id="PRU10141"/>
    </source>
</evidence>
<evidence type="ECO:0000313" key="15">
    <source>
        <dbReference type="Proteomes" id="UP000184295"/>
    </source>
</evidence>
<evidence type="ECO:0000256" key="3">
    <source>
        <dbReference type="ARBA" id="ARBA00022679"/>
    </source>
</evidence>
<dbReference type="EC" id="2.7.11.1" evidence="1"/>
<dbReference type="AlphaFoldDB" id="A0A1M4XV51"/>
<keyword evidence="11" id="KW-0812">Transmembrane</keyword>
<dbReference type="Pfam" id="PF00069">
    <property type="entry name" value="Pkinase"/>
    <property type="match status" value="1"/>
</dbReference>
<feature type="domain" description="Protein kinase" evidence="12">
    <location>
        <begin position="6"/>
        <end position="259"/>
    </location>
</feature>
<keyword evidence="3" id="KW-0808">Transferase</keyword>
<dbReference type="PROSITE" id="PS00108">
    <property type="entry name" value="PROTEIN_KINASE_ST"/>
    <property type="match status" value="1"/>
</dbReference>
<feature type="domain" description="PASTA" evidence="13">
    <location>
        <begin position="468"/>
        <end position="534"/>
    </location>
</feature>
<dbReference type="EMBL" id="FQUL01000046">
    <property type="protein sequence ID" value="SHE97295.1"/>
    <property type="molecule type" value="Genomic_DNA"/>
</dbReference>
<keyword evidence="11" id="KW-1133">Transmembrane helix</keyword>
<dbReference type="SUPFAM" id="SSF56112">
    <property type="entry name" value="Protein kinase-like (PK-like)"/>
    <property type="match status" value="1"/>
</dbReference>
<evidence type="ECO:0000256" key="7">
    <source>
        <dbReference type="ARBA" id="ARBA00022840"/>
    </source>
</evidence>
<dbReference type="SMART" id="SM00740">
    <property type="entry name" value="PASTA"/>
    <property type="match status" value="4"/>
</dbReference>
<proteinExistence type="predicted"/>
<evidence type="ECO:0000256" key="8">
    <source>
        <dbReference type="ARBA" id="ARBA00047899"/>
    </source>
</evidence>
<dbReference type="InterPro" id="IPR000719">
    <property type="entry name" value="Prot_kinase_dom"/>
</dbReference>
<dbReference type="CDD" id="cd06577">
    <property type="entry name" value="PASTA_pknB"/>
    <property type="match status" value="4"/>
</dbReference>
<protein>
    <recommendedName>
        <fullName evidence="1">non-specific serine/threonine protein kinase</fullName>
        <ecNumber evidence="1">2.7.11.1</ecNumber>
    </recommendedName>
</protein>
<evidence type="ECO:0000256" key="1">
    <source>
        <dbReference type="ARBA" id="ARBA00012513"/>
    </source>
</evidence>